<sequence>MSQALRKLSHSLSCSQTILIFVNQVRAKLNTFGGFGAPTEVTCGGNALKFYASVRLNTRPVGFIRKGEEVVGIQIQVKIVKNKHAPPFKTIQLELEFGKGISRDSEVIDLGSKHNLITKAGGSYYSIGGHKFNGKDAIKRYFHENEGVREELIMKLREMLQKELHKNDFQSNLPDERESEEEVVTEVEA</sequence>
<dbReference type="PANTHER" id="PTHR45900:SF6">
    <property type="entry name" value="DNA REPAIR PROTEIN RECA HOMOLOG 3, MITOCHONDRIAL-RELATED"/>
    <property type="match status" value="1"/>
</dbReference>
<keyword evidence="4" id="KW-0238">DNA-binding</keyword>
<dbReference type="GO" id="GO:0006310">
    <property type="term" value="P:DNA recombination"/>
    <property type="evidence" value="ECO:0007669"/>
    <property type="project" value="UniProtKB-KW"/>
</dbReference>
<dbReference type="GO" id="GO:0008094">
    <property type="term" value="F:ATP-dependent activity, acting on DNA"/>
    <property type="evidence" value="ECO:0007669"/>
    <property type="project" value="InterPro"/>
</dbReference>
<evidence type="ECO:0000256" key="1">
    <source>
        <dbReference type="ARBA" id="ARBA00009391"/>
    </source>
</evidence>
<evidence type="ECO:0000256" key="5">
    <source>
        <dbReference type="ARBA" id="ARBA00023172"/>
    </source>
</evidence>
<dbReference type="EMBL" id="SWLB01000013">
    <property type="protein sequence ID" value="KAF3330916.1"/>
    <property type="molecule type" value="Genomic_DNA"/>
</dbReference>
<organism evidence="8 9">
    <name type="scientific">Carex littledalei</name>
    <dbReference type="NCBI Taxonomy" id="544730"/>
    <lineage>
        <taxon>Eukaryota</taxon>
        <taxon>Viridiplantae</taxon>
        <taxon>Streptophyta</taxon>
        <taxon>Embryophyta</taxon>
        <taxon>Tracheophyta</taxon>
        <taxon>Spermatophyta</taxon>
        <taxon>Magnoliopsida</taxon>
        <taxon>Liliopsida</taxon>
        <taxon>Poales</taxon>
        <taxon>Cyperaceae</taxon>
        <taxon>Cyperoideae</taxon>
        <taxon>Cariceae</taxon>
        <taxon>Carex</taxon>
        <taxon>Carex subgen. Euthyceras</taxon>
    </lineage>
</organism>
<dbReference type="InterPro" id="IPR020587">
    <property type="entry name" value="RecA_monomer-monomer_interface"/>
</dbReference>
<keyword evidence="5" id="KW-0233">DNA recombination</keyword>
<dbReference type="Gene3D" id="3.40.50.300">
    <property type="entry name" value="P-loop containing nucleotide triphosphate hydrolases"/>
    <property type="match status" value="1"/>
</dbReference>
<dbReference type="Proteomes" id="UP000623129">
    <property type="component" value="Unassembled WGS sequence"/>
</dbReference>
<dbReference type="InterPro" id="IPR023400">
    <property type="entry name" value="RecA_C_sf"/>
</dbReference>
<keyword evidence="3" id="KW-0067">ATP-binding</keyword>
<dbReference type="SUPFAM" id="SSF54752">
    <property type="entry name" value="RecA protein, C-terminal domain"/>
    <property type="match status" value="1"/>
</dbReference>
<evidence type="ECO:0000256" key="4">
    <source>
        <dbReference type="ARBA" id="ARBA00023125"/>
    </source>
</evidence>
<evidence type="ECO:0000313" key="8">
    <source>
        <dbReference type="EMBL" id="KAF3330916.1"/>
    </source>
</evidence>
<comment type="caution">
    <text evidence="8">The sequence shown here is derived from an EMBL/GenBank/DDBJ whole genome shotgun (WGS) entry which is preliminary data.</text>
</comment>
<dbReference type="PRINTS" id="PR00142">
    <property type="entry name" value="RECA"/>
</dbReference>
<comment type="similarity">
    <text evidence="1">Belongs to the RecA family.</text>
</comment>
<protein>
    <submittedName>
        <fullName evidence="8">DNA repair protein recA 3</fullName>
    </submittedName>
</protein>
<accession>A0A833R0D4</accession>
<feature type="domain" description="RecA family profile 2" evidence="7">
    <location>
        <begin position="35"/>
        <end position="106"/>
    </location>
</feature>
<dbReference type="InterPro" id="IPR027417">
    <property type="entry name" value="P-loop_NTPase"/>
</dbReference>
<dbReference type="GO" id="GO:0003697">
    <property type="term" value="F:single-stranded DNA binding"/>
    <property type="evidence" value="ECO:0007669"/>
    <property type="project" value="InterPro"/>
</dbReference>
<keyword evidence="2" id="KW-0547">Nucleotide-binding</keyword>
<dbReference type="Pfam" id="PF21096">
    <property type="entry name" value="RecA_C"/>
    <property type="match status" value="1"/>
</dbReference>
<evidence type="ECO:0000256" key="6">
    <source>
        <dbReference type="SAM" id="MobiDB-lite"/>
    </source>
</evidence>
<dbReference type="InterPro" id="IPR020584">
    <property type="entry name" value="DNA_recomb/repair_RecA_CS"/>
</dbReference>
<dbReference type="InterPro" id="IPR049428">
    <property type="entry name" value="RecA-like_N"/>
</dbReference>
<proteinExistence type="inferred from homology"/>
<evidence type="ECO:0000256" key="3">
    <source>
        <dbReference type="ARBA" id="ARBA00022840"/>
    </source>
</evidence>
<dbReference type="GO" id="GO:0006281">
    <property type="term" value="P:DNA repair"/>
    <property type="evidence" value="ECO:0007669"/>
    <property type="project" value="InterPro"/>
</dbReference>
<reference evidence="8" key="1">
    <citation type="submission" date="2020-01" db="EMBL/GenBank/DDBJ databases">
        <title>Genome sequence of Kobresia littledalei, the first chromosome-level genome in the family Cyperaceae.</title>
        <authorList>
            <person name="Qu G."/>
        </authorList>
    </citation>
    <scope>NUCLEOTIDE SEQUENCE</scope>
    <source>
        <strain evidence="8">C.B.Clarke</strain>
        <tissue evidence="8">Leaf</tissue>
    </source>
</reference>
<feature type="compositionally biased region" description="Acidic residues" evidence="6">
    <location>
        <begin position="177"/>
        <end position="189"/>
    </location>
</feature>
<evidence type="ECO:0000313" key="9">
    <source>
        <dbReference type="Proteomes" id="UP000623129"/>
    </source>
</evidence>
<dbReference type="InterPro" id="IPR013765">
    <property type="entry name" value="DNA_recomb/repair_RecA"/>
</dbReference>
<dbReference type="PANTHER" id="PTHR45900">
    <property type="entry name" value="RECA"/>
    <property type="match status" value="1"/>
</dbReference>
<gene>
    <name evidence="8" type="ORF">FCM35_KLT04270</name>
</gene>
<dbReference type="GO" id="GO:0005524">
    <property type="term" value="F:ATP binding"/>
    <property type="evidence" value="ECO:0007669"/>
    <property type="project" value="UniProtKB-KW"/>
</dbReference>
<evidence type="ECO:0000259" key="7">
    <source>
        <dbReference type="PROSITE" id="PS50163"/>
    </source>
</evidence>
<feature type="region of interest" description="Disordered" evidence="6">
    <location>
        <begin position="167"/>
        <end position="189"/>
    </location>
</feature>
<dbReference type="OrthoDB" id="5957327at2759"/>
<keyword evidence="9" id="KW-1185">Reference proteome</keyword>
<dbReference type="InterPro" id="IPR049261">
    <property type="entry name" value="RecA-like_C"/>
</dbReference>
<dbReference type="PROSITE" id="PS50163">
    <property type="entry name" value="RECA_3"/>
    <property type="match status" value="1"/>
</dbReference>
<dbReference type="PROSITE" id="PS00321">
    <property type="entry name" value="RECA_1"/>
    <property type="match status" value="1"/>
</dbReference>
<name>A0A833R0D4_9POAL</name>
<dbReference type="AlphaFoldDB" id="A0A833R0D4"/>
<dbReference type="SUPFAM" id="SSF52540">
    <property type="entry name" value="P-loop containing nucleoside triphosphate hydrolases"/>
    <property type="match status" value="1"/>
</dbReference>
<dbReference type="Pfam" id="PF00154">
    <property type="entry name" value="RecA_N"/>
    <property type="match status" value="1"/>
</dbReference>
<evidence type="ECO:0000256" key="2">
    <source>
        <dbReference type="ARBA" id="ARBA00022741"/>
    </source>
</evidence>